<dbReference type="PROSITE" id="PS50977">
    <property type="entry name" value="HTH_TETR_2"/>
    <property type="match status" value="1"/>
</dbReference>
<evidence type="ECO:0000313" key="8">
    <source>
        <dbReference type="Proteomes" id="UP000237752"/>
    </source>
</evidence>
<keyword evidence="3" id="KW-0804">Transcription</keyword>
<accession>A0A2T0ZW27</accession>
<keyword evidence="1" id="KW-0805">Transcription regulation</keyword>
<protein>
    <submittedName>
        <fullName evidence="7">TetR family transcriptional regulator</fullName>
    </submittedName>
</protein>
<dbReference type="RefSeq" id="WP_106350331.1">
    <property type="nucleotide sequence ID" value="NZ_PVUE01000017.1"/>
</dbReference>
<reference evidence="7 8" key="1">
    <citation type="submission" date="2018-03" db="EMBL/GenBank/DDBJ databases">
        <title>Genomic Encyclopedia of Archaeal and Bacterial Type Strains, Phase II (KMG-II): from individual species to whole genera.</title>
        <authorList>
            <person name="Goeker M."/>
        </authorList>
    </citation>
    <scope>NUCLEOTIDE SEQUENCE [LARGE SCALE GENOMIC DNA]</scope>
    <source>
        <strain evidence="7 8">DSM 100065</strain>
    </source>
</reference>
<name>A0A2T0ZW27_9ACTN</name>
<sequence>MVKPSPATAIPLESTLTAKGHRTRQSLLDAARSVFERDGFLEARVSDITTEAGVANGTFYKYFDSKTDIFRAVMATVTPHIYDRRRPSNPNTRLTRIQRIERGIRQYVTFYQSSAMLMMLYDQAATYDPEIRQLRNTGRKQAHEKIRESIQSWQAEGAVDPEIDADGVASALVSMISQQLHYNYFMKYPKYGEERLVKNLKHVWVSALGLKPEPGDLNGTTVKKRAAPRKKRTN</sequence>
<dbReference type="PANTHER" id="PTHR30055:SF234">
    <property type="entry name" value="HTH-TYPE TRANSCRIPTIONAL REGULATOR BETI"/>
    <property type="match status" value="1"/>
</dbReference>
<dbReference type="OrthoDB" id="5112469at2"/>
<comment type="caution">
    <text evidence="7">The sequence shown here is derived from an EMBL/GenBank/DDBJ whole genome shotgun (WGS) entry which is preliminary data.</text>
</comment>
<proteinExistence type="predicted"/>
<dbReference type="InterPro" id="IPR009057">
    <property type="entry name" value="Homeodomain-like_sf"/>
</dbReference>
<dbReference type="InterPro" id="IPR001647">
    <property type="entry name" value="HTH_TetR"/>
</dbReference>
<evidence type="ECO:0000313" key="7">
    <source>
        <dbReference type="EMBL" id="PRZ40457.1"/>
    </source>
</evidence>
<dbReference type="GO" id="GO:0003700">
    <property type="term" value="F:DNA-binding transcription factor activity"/>
    <property type="evidence" value="ECO:0007669"/>
    <property type="project" value="TreeGrafter"/>
</dbReference>
<dbReference type="PANTHER" id="PTHR30055">
    <property type="entry name" value="HTH-TYPE TRANSCRIPTIONAL REGULATOR RUTR"/>
    <property type="match status" value="1"/>
</dbReference>
<evidence type="ECO:0000256" key="5">
    <source>
        <dbReference type="SAM" id="MobiDB-lite"/>
    </source>
</evidence>
<evidence type="ECO:0000256" key="1">
    <source>
        <dbReference type="ARBA" id="ARBA00023015"/>
    </source>
</evidence>
<dbReference type="InterPro" id="IPR050109">
    <property type="entry name" value="HTH-type_TetR-like_transc_reg"/>
</dbReference>
<dbReference type="Pfam" id="PF00440">
    <property type="entry name" value="TetR_N"/>
    <property type="match status" value="1"/>
</dbReference>
<dbReference type="InterPro" id="IPR036271">
    <property type="entry name" value="Tet_transcr_reg_TetR-rel_C_sf"/>
</dbReference>
<dbReference type="AlphaFoldDB" id="A0A2T0ZW27"/>
<evidence type="ECO:0000256" key="2">
    <source>
        <dbReference type="ARBA" id="ARBA00023125"/>
    </source>
</evidence>
<gene>
    <name evidence="7" type="ORF">CLV47_11795</name>
</gene>
<dbReference type="InterPro" id="IPR049397">
    <property type="entry name" value="EthR_C"/>
</dbReference>
<feature type="region of interest" description="Disordered" evidence="5">
    <location>
        <begin position="215"/>
        <end position="234"/>
    </location>
</feature>
<dbReference type="Gene3D" id="1.10.10.60">
    <property type="entry name" value="Homeodomain-like"/>
    <property type="match status" value="1"/>
</dbReference>
<evidence type="ECO:0000256" key="4">
    <source>
        <dbReference type="PROSITE-ProRule" id="PRU00335"/>
    </source>
</evidence>
<dbReference type="SUPFAM" id="SSF48498">
    <property type="entry name" value="Tetracyclin repressor-like, C-terminal domain"/>
    <property type="match status" value="1"/>
</dbReference>
<dbReference type="EMBL" id="PVUE01000017">
    <property type="protein sequence ID" value="PRZ40457.1"/>
    <property type="molecule type" value="Genomic_DNA"/>
</dbReference>
<dbReference type="Pfam" id="PF21313">
    <property type="entry name" value="EthR_C"/>
    <property type="match status" value="1"/>
</dbReference>
<keyword evidence="2 4" id="KW-0238">DNA-binding</keyword>
<evidence type="ECO:0000256" key="3">
    <source>
        <dbReference type="ARBA" id="ARBA00023163"/>
    </source>
</evidence>
<evidence type="ECO:0000259" key="6">
    <source>
        <dbReference type="PROSITE" id="PS50977"/>
    </source>
</evidence>
<dbReference type="Gene3D" id="1.10.357.10">
    <property type="entry name" value="Tetracycline Repressor, domain 2"/>
    <property type="match status" value="1"/>
</dbReference>
<keyword evidence="8" id="KW-1185">Reference proteome</keyword>
<dbReference type="Proteomes" id="UP000237752">
    <property type="component" value="Unassembled WGS sequence"/>
</dbReference>
<dbReference type="SUPFAM" id="SSF46689">
    <property type="entry name" value="Homeodomain-like"/>
    <property type="match status" value="1"/>
</dbReference>
<feature type="DNA-binding region" description="H-T-H motif" evidence="4">
    <location>
        <begin position="44"/>
        <end position="63"/>
    </location>
</feature>
<organism evidence="7 8">
    <name type="scientific">Antricoccus suffuscus</name>
    <dbReference type="NCBI Taxonomy" id="1629062"/>
    <lineage>
        <taxon>Bacteria</taxon>
        <taxon>Bacillati</taxon>
        <taxon>Actinomycetota</taxon>
        <taxon>Actinomycetes</taxon>
        <taxon>Geodermatophilales</taxon>
        <taxon>Antricoccaceae</taxon>
        <taxon>Antricoccus</taxon>
    </lineage>
</organism>
<feature type="compositionally biased region" description="Basic residues" evidence="5">
    <location>
        <begin position="222"/>
        <end position="234"/>
    </location>
</feature>
<feature type="domain" description="HTH tetR-type" evidence="6">
    <location>
        <begin position="21"/>
        <end position="81"/>
    </location>
</feature>
<dbReference type="PRINTS" id="PR00455">
    <property type="entry name" value="HTHTETR"/>
</dbReference>
<dbReference type="GO" id="GO:0000976">
    <property type="term" value="F:transcription cis-regulatory region binding"/>
    <property type="evidence" value="ECO:0007669"/>
    <property type="project" value="TreeGrafter"/>
</dbReference>